<comment type="caution">
    <text evidence="2">The sequence shown here is derived from an EMBL/GenBank/DDBJ whole genome shotgun (WGS) entry which is preliminary data.</text>
</comment>
<organism evidence="2 3">
    <name type="scientific">Fusarium circinatum</name>
    <name type="common">Pitch canker fungus</name>
    <name type="synonym">Gibberella circinata</name>
    <dbReference type="NCBI Taxonomy" id="48490"/>
    <lineage>
        <taxon>Eukaryota</taxon>
        <taxon>Fungi</taxon>
        <taxon>Dikarya</taxon>
        <taxon>Ascomycota</taxon>
        <taxon>Pezizomycotina</taxon>
        <taxon>Sordariomycetes</taxon>
        <taxon>Hypocreomycetidae</taxon>
        <taxon>Hypocreales</taxon>
        <taxon>Nectriaceae</taxon>
        <taxon>Fusarium</taxon>
        <taxon>Fusarium fujikuroi species complex</taxon>
    </lineage>
</organism>
<dbReference type="AlphaFoldDB" id="A0A8H5U591"/>
<feature type="compositionally biased region" description="Polar residues" evidence="1">
    <location>
        <begin position="34"/>
        <end position="49"/>
    </location>
</feature>
<proteinExistence type="predicted"/>
<reference evidence="3" key="1">
    <citation type="journal article" date="2020" name="BMC Genomics">
        <title>Correction to: Identification and distribution of gene clusters required for synthesis of sphingolipid metabolism inhibitors in diverse species of the filamentous fungus Fusarium.</title>
        <authorList>
            <person name="Kim H.S."/>
            <person name="Lohmar J.M."/>
            <person name="Busman M."/>
            <person name="Brown D.W."/>
            <person name="Naumann T.A."/>
            <person name="Divon H.H."/>
            <person name="Lysoe E."/>
            <person name="Uhlig S."/>
            <person name="Proctor R.H."/>
        </authorList>
    </citation>
    <scope>NUCLEOTIDE SEQUENCE [LARGE SCALE GENOMIC DNA]</scope>
    <source>
        <strain evidence="3">NRRL 25331</strain>
    </source>
</reference>
<accession>A0A8H5U591</accession>
<reference evidence="2 3" key="2">
    <citation type="submission" date="2020-05" db="EMBL/GenBank/DDBJ databases">
        <title>Identification and distribution of gene clusters putatively required for synthesis of sphingolipid metabolism inhibitors in phylogenetically diverse species of the filamentous fungus Fusarium.</title>
        <authorList>
            <person name="Kim H.-S."/>
            <person name="Busman M."/>
            <person name="Brown D.W."/>
            <person name="Divon H."/>
            <person name="Uhlig S."/>
            <person name="Proctor R.H."/>
        </authorList>
    </citation>
    <scope>NUCLEOTIDE SEQUENCE [LARGE SCALE GENOMIC DNA]</scope>
    <source>
        <strain evidence="2 3">NRRL 25331</strain>
    </source>
</reference>
<feature type="compositionally biased region" description="Basic and acidic residues" evidence="1">
    <location>
        <begin position="74"/>
        <end position="87"/>
    </location>
</feature>
<dbReference type="Proteomes" id="UP000572754">
    <property type="component" value="Unassembled WGS sequence"/>
</dbReference>
<name>A0A8H5U591_FUSCI</name>
<evidence type="ECO:0000313" key="3">
    <source>
        <dbReference type="Proteomes" id="UP000572754"/>
    </source>
</evidence>
<feature type="region of interest" description="Disordered" evidence="1">
    <location>
        <begin position="1"/>
        <end position="114"/>
    </location>
</feature>
<evidence type="ECO:0000256" key="1">
    <source>
        <dbReference type="SAM" id="MobiDB-lite"/>
    </source>
</evidence>
<protein>
    <submittedName>
        <fullName evidence="2">Uncharacterized protein</fullName>
    </submittedName>
</protein>
<dbReference type="EMBL" id="JAAQPE010000151">
    <property type="protein sequence ID" value="KAF5682946.1"/>
    <property type="molecule type" value="Genomic_DNA"/>
</dbReference>
<feature type="compositionally biased region" description="Acidic residues" evidence="1">
    <location>
        <begin position="88"/>
        <end position="99"/>
    </location>
</feature>
<evidence type="ECO:0000313" key="2">
    <source>
        <dbReference type="EMBL" id="KAF5682946.1"/>
    </source>
</evidence>
<keyword evidence="3" id="KW-1185">Reference proteome</keyword>
<sequence>MPKRRLPSDSVDDAPRKIRKASTQQMEHHGNLIETISSLRRCSLSQPSNEVEPGTQLLTPDRNMRPINDQSTNLDEHSRSARTHTDNGAEESSEESDMEESLKSPRPESLQEMSDEIKKINRIIKVKARVLKYWRDSTMCLEKEVEDSKGKLEAVNKEQARIRRLHIRRISRAICPWRGR</sequence>
<gene>
    <name evidence="2" type="ORF">FCIRC_4666</name>
</gene>